<keyword evidence="2" id="KW-1133">Transmembrane helix</keyword>
<name>A0ABV6YF05_9HYPH</name>
<keyword evidence="2" id="KW-0472">Membrane</keyword>
<feature type="compositionally biased region" description="Acidic residues" evidence="1">
    <location>
        <begin position="311"/>
        <end position="348"/>
    </location>
</feature>
<feature type="compositionally biased region" description="Pro residues" evidence="1">
    <location>
        <begin position="349"/>
        <end position="360"/>
    </location>
</feature>
<accession>A0ABV6YF05</accession>
<keyword evidence="4" id="KW-1185">Reference proteome</keyword>
<dbReference type="PANTHER" id="PTHR38766">
    <property type="entry name" value="FLAGELLAR PROTEIN FLIO"/>
    <property type="match status" value="1"/>
</dbReference>
<organism evidence="3 4">
    <name type="scientific">Microvirga arabica</name>
    <dbReference type="NCBI Taxonomy" id="1128671"/>
    <lineage>
        <taxon>Bacteria</taxon>
        <taxon>Pseudomonadati</taxon>
        <taxon>Pseudomonadota</taxon>
        <taxon>Alphaproteobacteria</taxon>
        <taxon>Hyphomicrobiales</taxon>
        <taxon>Methylobacteriaceae</taxon>
        <taxon>Microvirga</taxon>
    </lineage>
</organism>
<feature type="compositionally biased region" description="Pro residues" evidence="1">
    <location>
        <begin position="211"/>
        <end position="220"/>
    </location>
</feature>
<comment type="caution">
    <text evidence="3">The sequence shown here is derived from an EMBL/GenBank/DDBJ whole genome shotgun (WGS) entry which is preliminary data.</text>
</comment>
<keyword evidence="2" id="KW-0812">Transmembrane</keyword>
<dbReference type="InterPro" id="IPR052205">
    <property type="entry name" value="FliO/MopB"/>
</dbReference>
<feature type="transmembrane region" description="Helical" evidence="2">
    <location>
        <begin position="12"/>
        <end position="33"/>
    </location>
</feature>
<dbReference type="Proteomes" id="UP001593940">
    <property type="component" value="Unassembled WGS sequence"/>
</dbReference>
<feature type="compositionally biased region" description="Pro residues" evidence="1">
    <location>
        <begin position="367"/>
        <end position="384"/>
    </location>
</feature>
<gene>
    <name evidence="3" type="ORF">ACETIH_23900</name>
</gene>
<protein>
    <recommendedName>
        <fullName evidence="5">Flagellar biosynthesis protein FliO</fullName>
    </recommendedName>
</protein>
<dbReference type="EMBL" id="JBHOMY010000119">
    <property type="protein sequence ID" value="MFC1459685.1"/>
    <property type="molecule type" value="Genomic_DNA"/>
</dbReference>
<reference evidence="3 4" key="1">
    <citation type="submission" date="2024-09" db="EMBL/GenBank/DDBJ databases">
        <title>Nodulacao em especies de Leguminosae Basais da Amazonia e Caracterizacao dos Rizobios e Bacterias Associadas aos Nodulos.</title>
        <authorList>
            <person name="Jambeiro I.C.A."/>
            <person name="Lopes I.S."/>
            <person name="Aguiar E.R.G.R."/>
            <person name="Santos A.F.J."/>
            <person name="Dos Santos J.M.F."/>
            <person name="Gross E."/>
        </authorList>
    </citation>
    <scope>NUCLEOTIDE SEQUENCE [LARGE SCALE GENOMIC DNA]</scope>
    <source>
        <strain evidence="3 4">BRUESC1165</strain>
    </source>
</reference>
<dbReference type="RefSeq" id="WP_377031241.1">
    <property type="nucleotide sequence ID" value="NZ_JBHOMY010000119.1"/>
</dbReference>
<feature type="region of interest" description="Disordered" evidence="1">
    <location>
        <begin position="205"/>
        <end position="401"/>
    </location>
</feature>
<proteinExistence type="predicted"/>
<evidence type="ECO:0008006" key="5">
    <source>
        <dbReference type="Google" id="ProtNLM"/>
    </source>
</evidence>
<evidence type="ECO:0000256" key="2">
    <source>
        <dbReference type="SAM" id="Phobius"/>
    </source>
</evidence>
<sequence>MSSLFGLEAPRAVQFAIAFAIILILLVLLGLVLRKVWGGRLIMPGSDRGGRSRQPRLGIVDVYDLDRQRQLLLLRRDNVEHLLLIGGPNDVVIETNIVRVAGARIPAPPADMGAERFEPSLDHQAPRAPQVESNGRPSIESQLTAQLGAFVRRPSEESDMDEELSPVATVSAPVPAHPEPVLKPDAVAVSAPPAIQGLRAEARTPAFQNTPPAPPPPPPAERPEPRAQFTPPPFQSRATPVPPAPIVQPPEPVRPPEPAASERPTPDANLLSDMAKQLEEALKRPASPVAPPPVIAPSAPVSGTSPAVYEDISDEEDAPLEPAPADEEEIVASYDEPVEEEDLAEEPEAPSPVPSAPPVEPVRTAPPVQPAPPVPASAPLPPQAKEPASAQQKAADPFSVEDIEAEFARLLGRPLDPSKKG</sequence>
<evidence type="ECO:0000313" key="4">
    <source>
        <dbReference type="Proteomes" id="UP001593940"/>
    </source>
</evidence>
<evidence type="ECO:0000313" key="3">
    <source>
        <dbReference type="EMBL" id="MFC1459685.1"/>
    </source>
</evidence>
<dbReference type="PANTHER" id="PTHR38766:SF1">
    <property type="entry name" value="FLAGELLAR PROTEIN FLIO"/>
    <property type="match status" value="1"/>
</dbReference>
<evidence type="ECO:0000256" key="1">
    <source>
        <dbReference type="SAM" id="MobiDB-lite"/>
    </source>
</evidence>
<feature type="compositionally biased region" description="Pro residues" evidence="1">
    <location>
        <begin position="230"/>
        <end position="258"/>
    </location>
</feature>